<proteinExistence type="predicted"/>
<dbReference type="Pfam" id="PF03992">
    <property type="entry name" value="ABM"/>
    <property type="match status" value="1"/>
</dbReference>
<organism evidence="2 3">
    <name type="scientific">Actomonas aquatica</name>
    <dbReference type="NCBI Taxonomy" id="2866162"/>
    <lineage>
        <taxon>Bacteria</taxon>
        <taxon>Pseudomonadati</taxon>
        <taxon>Verrucomicrobiota</taxon>
        <taxon>Opitutia</taxon>
        <taxon>Opitutales</taxon>
        <taxon>Opitutaceae</taxon>
        <taxon>Actomonas</taxon>
    </lineage>
</organism>
<feature type="domain" description="ABM" evidence="1">
    <location>
        <begin position="23"/>
        <end position="114"/>
    </location>
</feature>
<gene>
    <name evidence="2" type="ORF">K1X11_011725</name>
</gene>
<dbReference type="InterPro" id="IPR007138">
    <property type="entry name" value="ABM_dom"/>
</dbReference>
<sequence>MSSLAADRLCMAASGKFRPTPTKMAVKVLIVRRGTPRCFEELKPLLQRLRAMALAQPGYVSGETFLNIEAPGEYLVISTWATLAQWTEWLNKPERAAIQAKIDELLGETTLYQVYQHV</sequence>
<dbReference type="RefSeq" id="WP_324726166.1">
    <property type="nucleotide sequence ID" value="NZ_CP139781.1"/>
</dbReference>
<accession>A0ABZ1CEW4</accession>
<name>A0ABZ1CEW4_9BACT</name>
<reference evidence="2 3" key="1">
    <citation type="submission" date="2023-12" db="EMBL/GenBank/DDBJ databases">
        <title>Description of an unclassified Opitutus bacterium of Verrucomicrobiota.</title>
        <authorList>
            <person name="Zhang D.-F."/>
        </authorList>
    </citation>
    <scope>NUCLEOTIDE SEQUENCE [LARGE SCALE GENOMIC DNA]</scope>
    <source>
        <strain evidence="2 3">WL0086</strain>
    </source>
</reference>
<keyword evidence="3" id="KW-1185">Reference proteome</keyword>
<dbReference type="PROSITE" id="PS51725">
    <property type="entry name" value="ABM"/>
    <property type="match status" value="1"/>
</dbReference>
<keyword evidence="2" id="KW-0560">Oxidoreductase</keyword>
<dbReference type="EMBL" id="CP139781">
    <property type="protein sequence ID" value="WRQ90079.1"/>
    <property type="molecule type" value="Genomic_DNA"/>
</dbReference>
<evidence type="ECO:0000259" key="1">
    <source>
        <dbReference type="PROSITE" id="PS51725"/>
    </source>
</evidence>
<dbReference type="InterPro" id="IPR011008">
    <property type="entry name" value="Dimeric_a/b-barrel"/>
</dbReference>
<keyword evidence="2" id="KW-0503">Monooxygenase</keyword>
<dbReference type="Gene3D" id="3.30.70.100">
    <property type="match status" value="1"/>
</dbReference>
<protein>
    <submittedName>
        <fullName evidence="2">Antibiotic biosynthesis monooxygenase family protein</fullName>
    </submittedName>
</protein>
<dbReference type="Proteomes" id="UP000738431">
    <property type="component" value="Chromosome"/>
</dbReference>
<evidence type="ECO:0000313" key="3">
    <source>
        <dbReference type="Proteomes" id="UP000738431"/>
    </source>
</evidence>
<dbReference type="SUPFAM" id="SSF54909">
    <property type="entry name" value="Dimeric alpha+beta barrel"/>
    <property type="match status" value="1"/>
</dbReference>
<evidence type="ECO:0000313" key="2">
    <source>
        <dbReference type="EMBL" id="WRQ90079.1"/>
    </source>
</evidence>
<dbReference type="GO" id="GO:0004497">
    <property type="term" value="F:monooxygenase activity"/>
    <property type="evidence" value="ECO:0007669"/>
    <property type="project" value="UniProtKB-KW"/>
</dbReference>